<evidence type="ECO:0000313" key="3">
    <source>
        <dbReference type="EMBL" id="MXN48810.1"/>
    </source>
</evidence>
<proteinExistence type="predicted"/>
<reference evidence="3 4" key="1">
    <citation type="submission" date="2019-12" db="EMBL/GenBank/DDBJ databases">
        <title>Shinella kummerowiae sp. nov., a symbiotic bacterium isolated from root nodules of the herbal legume Kummerowia stipulacea.</title>
        <authorList>
            <person name="Gao J."/>
        </authorList>
    </citation>
    <scope>NUCLEOTIDE SEQUENCE [LARGE SCALE GENOMIC DNA]</scope>
    <source>
        <strain evidence="3 4">CCBAU 25048</strain>
    </source>
</reference>
<dbReference type="InterPro" id="IPR023346">
    <property type="entry name" value="Lysozyme-like_dom_sf"/>
</dbReference>
<evidence type="ECO:0008006" key="5">
    <source>
        <dbReference type="Google" id="ProtNLM"/>
    </source>
</evidence>
<dbReference type="Proteomes" id="UP000435802">
    <property type="component" value="Unassembled WGS sequence"/>
</dbReference>
<accession>A0A6N8SPE5</accession>
<dbReference type="Gene3D" id="1.10.530.10">
    <property type="match status" value="1"/>
</dbReference>
<feature type="coiled-coil region" evidence="1">
    <location>
        <begin position="8"/>
        <end position="35"/>
    </location>
</feature>
<evidence type="ECO:0000313" key="4">
    <source>
        <dbReference type="Proteomes" id="UP000435802"/>
    </source>
</evidence>
<dbReference type="RefSeq" id="WP_160862302.1">
    <property type="nucleotide sequence ID" value="NZ_WUMK01000012.1"/>
</dbReference>
<dbReference type="EMBL" id="WUMK01000012">
    <property type="protein sequence ID" value="MXN48810.1"/>
    <property type="molecule type" value="Genomic_DNA"/>
</dbReference>
<dbReference type="OrthoDB" id="38641at2"/>
<feature type="compositionally biased region" description="Polar residues" evidence="2">
    <location>
        <begin position="805"/>
        <end position="815"/>
    </location>
</feature>
<gene>
    <name evidence="3" type="ORF">GR138_26785</name>
</gene>
<evidence type="ECO:0000256" key="2">
    <source>
        <dbReference type="SAM" id="MobiDB-lite"/>
    </source>
</evidence>
<keyword evidence="4" id="KW-1185">Reference proteome</keyword>
<comment type="caution">
    <text evidence="3">The sequence shown here is derived from an EMBL/GenBank/DDBJ whole genome shotgun (WGS) entry which is preliminary data.</text>
</comment>
<keyword evidence="1" id="KW-0175">Coiled coil</keyword>
<dbReference type="AlphaFoldDB" id="A0A6N8SPE5"/>
<feature type="region of interest" description="Disordered" evidence="2">
    <location>
        <begin position="794"/>
        <end position="815"/>
    </location>
</feature>
<organism evidence="3 4">
    <name type="scientific">Shinella kummerowiae</name>
    <dbReference type="NCBI Taxonomy" id="417745"/>
    <lineage>
        <taxon>Bacteria</taxon>
        <taxon>Pseudomonadati</taxon>
        <taxon>Pseudomonadota</taxon>
        <taxon>Alphaproteobacteria</taxon>
        <taxon>Hyphomicrobiales</taxon>
        <taxon>Rhizobiaceae</taxon>
        <taxon>Shinella</taxon>
    </lineage>
</organism>
<protein>
    <recommendedName>
        <fullName evidence="5">Tail tape measure protein</fullName>
    </recommendedName>
</protein>
<sequence>MEFRLMPATDEERLVVLLEARIKDLEKNMAKASGVTAKTYREMSLGSKKATANMERDMIRSTTRINQALATTSTRIGSFGKAFIGGLAVGAAVGALEGIRQAAVESTKSILEMGDQAKMAGVNFKAFQRLKFVAEQNRIGVDALTDGLKELSLRADEFIVTGAGSAAEAFKRLGYSAEELKEKLKEPDELFVEIIGKLERLDKAAQIRISDELFGGTGGEKFVQLIAKGERGIRDQIKAAEDLGLVMDNSMIKKAEEVDQKFQLITTTIGTHLKAAIVDAVSAWFRFLDSYNDFKDQNQSTLEDKQAKLGMQRVELENERMQILAGESGNLLYRNPDGPAAKGRIQEIDIELAKLAETEAQIAREIGRRNDSAATVLDAITVPGGSRGPFTGKGFLDLIGHAEGTDKGRGYNETLGYGKFTGGDRNLVLMTLDDIDAMQSEMLRDPANTHNSSAVGRYQIVQKTLRGLRKSLGISGSEYFSPDMQDRLAQELMRQRGNNPSELRNEWEGLRGIDDATIRSNFDASSLSMPGQDAGIVAKNEKLKEQSDAYAEVVARAREFIDGQHLEGQALDMTKEAAARLRYEQELLNDARQAGVDLTPTQIESIKQLAGQMAAAEEQTRRLALSQDDLRERAEEFGQQAKSVVGGFISDLKRGASASDALRNALSRVGDMMLDSALNQIFGGGGVKGGGLFGPLISSIFGGIGKNARGTEFWRGGPTWVGERGAEIINAPRGARITPNHNIPAGGGGGGGMKVDVGVSVDQNGNLQAFVKNVVKTEAPGIARNEAQARVATYQKQQERGGTGTMTKIYNSRKG</sequence>
<dbReference type="SUPFAM" id="SSF53955">
    <property type="entry name" value="Lysozyme-like"/>
    <property type="match status" value="1"/>
</dbReference>
<evidence type="ECO:0000256" key="1">
    <source>
        <dbReference type="SAM" id="Coils"/>
    </source>
</evidence>
<name>A0A6N8SPE5_9HYPH</name>